<feature type="signal peptide" evidence="2">
    <location>
        <begin position="1"/>
        <end position="22"/>
    </location>
</feature>
<dbReference type="Pfam" id="PF05593">
    <property type="entry name" value="RHS_repeat"/>
    <property type="match status" value="1"/>
</dbReference>
<evidence type="ECO:0000256" key="1">
    <source>
        <dbReference type="ARBA" id="ARBA00022737"/>
    </source>
</evidence>
<dbReference type="InterPro" id="IPR050708">
    <property type="entry name" value="T6SS_VgrG/RHS"/>
</dbReference>
<dbReference type="Gene3D" id="2.180.10.10">
    <property type="entry name" value="RHS repeat-associated core"/>
    <property type="match status" value="2"/>
</dbReference>
<organism evidence="4 5">
    <name type="scientific">Luteimonas terricola</name>
    <dbReference type="NCBI Taxonomy" id="645597"/>
    <lineage>
        <taxon>Bacteria</taxon>
        <taxon>Pseudomonadati</taxon>
        <taxon>Pseudomonadota</taxon>
        <taxon>Gammaproteobacteria</taxon>
        <taxon>Lysobacterales</taxon>
        <taxon>Lysobacteraceae</taxon>
        <taxon>Luteimonas</taxon>
    </lineage>
</organism>
<gene>
    <name evidence="4" type="ORF">GCM10011394_21240</name>
</gene>
<protein>
    <recommendedName>
        <fullName evidence="3">Teneurin-like YD-shell domain-containing protein</fullName>
    </recommendedName>
</protein>
<dbReference type="NCBIfam" id="TIGR01643">
    <property type="entry name" value="YD_repeat_2x"/>
    <property type="match status" value="1"/>
</dbReference>
<reference evidence="5" key="1">
    <citation type="journal article" date="2019" name="Int. J. Syst. Evol. Microbiol.">
        <title>The Global Catalogue of Microorganisms (GCM) 10K type strain sequencing project: providing services to taxonomists for standard genome sequencing and annotation.</title>
        <authorList>
            <consortium name="The Broad Institute Genomics Platform"/>
            <consortium name="The Broad Institute Genome Sequencing Center for Infectious Disease"/>
            <person name="Wu L."/>
            <person name="Ma J."/>
        </authorList>
    </citation>
    <scope>NUCLEOTIDE SEQUENCE [LARGE SCALE GENOMIC DNA]</scope>
    <source>
        <strain evidence="5">CGMCC 1.8985</strain>
    </source>
</reference>
<keyword evidence="5" id="KW-1185">Reference proteome</keyword>
<dbReference type="Proteomes" id="UP000599009">
    <property type="component" value="Unassembled WGS sequence"/>
</dbReference>
<dbReference type="InterPro" id="IPR056823">
    <property type="entry name" value="TEN-like_YD-shell"/>
</dbReference>
<dbReference type="PANTHER" id="PTHR32305:SF15">
    <property type="entry name" value="PROTEIN RHSA-RELATED"/>
    <property type="match status" value="1"/>
</dbReference>
<dbReference type="InterPro" id="IPR031325">
    <property type="entry name" value="RHS_repeat"/>
</dbReference>
<keyword evidence="1" id="KW-0677">Repeat</keyword>
<dbReference type="PANTHER" id="PTHR32305">
    <property type="match status" value="1"/>
</dbReference>
<dbReference type="InterPro" id="IPR022385">
    <property type="entry name" value="Rhs_assc_core"/>
</dbReference>
<feature type="chain" id="PRO_5046340218" description="Teneurin-like YD-shell domain-containing protein" evidence="2">
    <location>
        <begin position="23"/>
        <end position="1671"/>
    </location>
</feature>
<dbReference type="InterPro" id="IPR006530">
    <property type="entry name" value="YD"/>
</dbReference>
<evidence type="ECO:0000313" key="4">
    <source>
        <dbReference type="EMBL" id="GGK11742.1"/>
    </source>
</evidence>
<feature type="domain" description="Teneurin-like YD-shell" evidence="3">
    <location>
        <begin position="1143"/>
        <end position="1440"/>
    </location>
</feature>
<accession>A0ABQ2EGK1</accession>
<comment type="caution">
    <text evidence="4">The sequence shown here is derived from an EMBL/GenBank/DDBJ whole genome shotgun (WGS) entry which is preliminary data.</text>
</comment>
<dbReference type="Pfam" id="PF25023">
    <property type="entry name" value="TEN_YD-shell"/>
    <property type="match status" value="1"/>
</dbReference>
<keyword evidence="2" id="KW-0732">Signal</keyword>
<dbReference type="RefSeq" id="WP_132986548.1">
    <property type="nucleotide sequence ID" value="NZ_BMME01000001.1"/>
</dbReference>
<proteinExistence type="predicted"/>
<dbReference type="EMBL" id="BMME01000001">
    <property type="protein sequence ID" value="GGK11742.1"/>
    <property type="molecule type" value="Genomic_DNA"/>
</dbReference>
<evidence type="ECO:0000313" key="5">
    <source>
        <dbReference type="Proteomes" id="UP000599009"/>
    </source>
</evidence>
<sequence>MAVRMVAAAVLWLLGSMGVAQAQNYGLHQKSLERINAAQAVAPLSVDTAFGEQVSHYNGSVQFANVDISIPGNTSIPVELRRRFAVQGHKGPSGLLGGMGEWDIDLPHLKGTFSSAAGWKVGPSNSVQRCSTTSAPQDTPLFQSHDYWDGYHLHVPGAVDEMLLHTPSSLIPAPGSGSYPWITKGMWRISCKASTKNDYGGEGFIAHSPDGLKYHLDWVVTRAYPSAKSGWTSGPGSSISRSVVYFLVSRVEDRFGNWVDYTYSGDKLTGISSNDLRQISLTWSGANVVTATSSVGTWSYTYASGRLSQVTQPDASKWTYTPTGNLVIETTDPEPIDDPFNNCLEGIVDWTGNFAYGVTAPSGAKAQYAFTILKHYRHNVPKICVKPTTTYQYLEIPNSTLNFTVSQKTVTGPGLPTMTWAYSYDTGHSLGFADMCASNPLICPPMKGNIVTGPGGTWTRYSYGMLYGVNEGQLLKVEQGGGPSAILRTQVNTHVANAEAAGQNFPASVGINPLGYSDQLSSNWLRPLRQSVTTQQGVNFTWQAGSACSGKLCFDAFARPTQVTKSSTVTGNPTRTEQTSYHDNTSLWALGQVAQVKCVAPTTALPAGCGSAGVVMSETSYQAAFALPLVSKRFGKTMQTLGWDTTSTVASGKRGTVKTVADGKGNTITLSSWKRGIPQSIKYPATPEAPTGATQSAVVSNAGWITSVTDENSFVTGYTYDAMGRLAGIVYPTGDSTAWNTTTQAFQQVTSAEYGIPAGHWRQTVSTGNGRKVTYFDGLWRPLVTREYDTANEAGTQRFQRFTYDHAGRTTFASYPATVHNPTTGSWNEYDTLGRPTSASQDSELGLLTTMTTYLTGFQTRVTSPKLYQTTMRFLAWDQPTSDFPVQVTHPEGAFTHITRDVFGKPTVLRRSNNSSPTGGTVALNRSYTYNAHQELCRSVEPETGATLMGYDLAGNLSWSAAGLPAATACHATGEHATINPRKVSRAYDARNRLTALGFANGIGNQAWTYTPDGLPATIATYNTSGGTLVTNAYTYNKRRMQTGESVKRGTAAAWAVGYGYNANGFLSSLVYPSGLTVNHAPNALGQPTQAGSYATGVSYFPNGAIKQFTYGNGVVHTLSQNARGLPARSTDCTLAGTCASANRRLDLQYAYDEHGNVSDITDHALGGRQTRGMSYDALDRLIQTTSGSTVFDTASYAYDVLDNLSTVHVSGGSQSRNHTYAYDPATWRLSQVKNTVGGTVVANLTYDVQGNLATKGAQTYQFDLGNRLRSVPGKEASYEYDGHGRRVYAQTVGSGQIVSQYAGSGPLLYQENHKQAKRIDYVYMGSSLVAFRERPLSGTTATVKYQHTDALGSPVAVTNAAKVLIESSEYEPYGQVVNKPLFDGPGYTGHVQDAATGLTYMQQRYYDPQLGVFLSVDPVTAYSNPVGQFNRYRYANNNPYSITDPDGRCGTRIPGRAAPNCISNGTGNISVESQNIDIKARRAAGAGATVIGASSATGGGGTASGALQTAGRILAGMVSAPVAAIVVGISAAVYSSEAGAGSDDVSSPYTLYHGTSEAHALAFLNGMVLSSSGATENHIHGQIGFYLATDPGAALAFSTYHSDRYAVLQFTISKEAMSSLIQSGARFQPIPQGGLRMTGVEFYVPVSSFGTFNGMIGSGGILITPYEGGF</sequence>
<name>A0ABQ2EGK1_9GAMM</name>
<dbReference type="NCBIfam" id="TIGR03696">
    <property type="entry name" value="Rhs_assc_core"/>
    <property type="match status" value="1"/>
</dbReference>
<evidence type="ECO:0000256" key="2">
    <source>
        <dbReference type="SAM" id="SignalP"/>
    </source>
</evidence>
<evidence type="ECO:0000259" key="3">
    <source>
        <dbReference type="Pfam" id="PF25023"/>
    </source>
</evidence>